<name>A0AAN7U7V2_9MYCE</name>
<sequence length="22" mass="2816">MQNLLERIKNRIFNQICELKRR</sequence>
<accession>A0AAN7U7V2</accession>
<gene>
    <name evidence="1" type="ORF">RB653_001780</name>
</gene>
<proteinExistence type="predicted"/>
<keyword evidence="2" id="KW-1185">Reference proteome</keyword>
<organism evidence="1 2">
    <name type="scientific">Dictyostelium firmibasis</name>
    <dbReference type="NCBI Taxonomy" id="79012"/>
    <lineage>
        <taxon>Eukaryota</taxon>
        <taxon>Amoebozoa</taxon>
        <taxon>Evosea</taxon>
        <taxon>Eumycetozoa</taxon>
        <taxon>Dictyostelia</taxon>
        <taxon>Dictyosteliales</taxon>
        <taxon>Dictyosteliaceae</taxon>
        <taxon>Dictyostelium</taxon>
    </lineage>
</organism>
<reference evidence="1 2" key="1">
    <citation type="submission" date="2023-11" db="EMBL/GenBank/DDBJ databases">
        <title>Dfirmibasis_genome.</title>
        <authorList>
            <person name="Edelbroek B."/>
            <person name="Kjellin J."/>
            <person name="Jerlstrom-Hultqvist J."/>
            <person name="Soderbom F."/>
        </authorList>
    </citation>
    <scope>NUCLEOTIDE SEQUENCE [LARGE SCALE GENOMIC DNA]</scope>
    <source>
        <strain evidence="1 2">TNS-C-14</strain>
    </source>
</reference>
<comment type="caution">
    <text evidence="1">The sequence shown here is derived from an EMBL/GenBank/DDBJ whole genome shotgun (WGS) entry which is preliminary data.</text>
</comment>
<protein>
    <submittedName>
        <fullName evidence="1">Uncharacterized protein</fullName>
    </submittedName>
</protein>
<dbReference type="EMBL" id="JAVFKY010000002">
    <property type="protein sequence ID" value="KAK5581743.1"/>
    <property type="molecule type" value="Genomic_DNA"/>
</dbReference>
<evidence type="ECO:0000313" key="1">
    <source>
        <dbReference type="EMBL" id="KAK5581743.1"/>
    </source>
</evidence>
<dbReference type="Proteomes" id="UP001344447">
    <property type="component" value="Unassembled WGS sequence"/>
</dbReference>
<evidence type="ECO:0000313" key="2">
    <source>
        <dbReference type="Proteomes" id="UP001344447"/>
    </source>
</evidence>
<dbReference type="AlphaFoldDB" id="A0AAN7U7V2"/>